<dbReference type="RefSeq" id="WP_369017657.1">
    <property type="nucleotide sequence ID" value="NZ_CP121689.1"/>
</dbReference>
<comment type="similarity">
    <text evidence="1">Belongs to the CRISPR-associated Csm4 family.</text>
</comment>
<evidence type="ECO:0000313" key="7">
    <source>
        <dbReference type="Proteomes" id="UP001461341"/>
    </source>
</evidence>
<dbReference type="EMBL" id="CP121689">
    <property type="protein sequence ID" value="WZL75510.1"/>
    <property type="molecule type" value="Genomic_DNA"/>
</dbReference>
<keyword evidence="7" id="KW-1185">Reference proteome</keyword>
<evidence type="ECO:0000256" key="1">
    <source>
        <dbReference type="ARBA" id="ARBA00005772"/>
    </source>
</evidence>
<dbReference type="NCBIfam" id="TIGR01903">
    <property type="entry name" value="cas5_csm4"/>
    <property type="match status" value="1"/>
</dbReference>
<dbReference type="Pfam" id="PF17953">
    <property type="entry name" value="Csm4_C"/>
    <property type="match status" value="1"/>
</dbReference>
<dbReference type="Proteomes" id="UP001461341">
    <property type="component" value="Chromosome"/>
</dbReference>
<sequence length="334" mass="37862">MKCRVVKLFSKNVVCLRPGAGRMDRTESMIHADTLFSALCNALLKLYDEGVLLQFAERVVLSSLFPGLRSEDGKDLLFLPRPVAPFSTSDTDLLRRKKEKKVSWFSWKAFAKVISRFNAKQLRFDCNLLNEEIFALEGRFALLSEEKEMLGALQGFGFLSGVEPHVAIDRVSNTAFEEGGFYFQENLVLTTGTEDTTPFLYFLVHYERFEEVLQPALNLLVEEGIGGERHQGKGIFDRWESEEIELPDQGNYLALFSVALPNREETGNLIYYDLVLRRGFVYHGGPTAFYKKPIFKLVEGSIVRLPFAGCNIDVAPRDDYRVISYGKALGFAFS</sequence>
<proteinExistence type="inferred from homology"/>
<protein>
    <recommendedName>
        <fullName evidence="2">CRISPR system Cms protein Csm4</fullName>
    </recommendedName>
</protein>
<evidence type="ECO:0000259" key="5">
    <source>
        <dbReference type="Pfam" id="PF17953"/>
    </source>
</evidence>
<reference evidence="6 7" key="1">
    <citation type="submission" date="2023-03" db="EMBL/GenBank/DDBJ databases">
        <title>Novel Species.</title>
        <authorList>
            <person name="Ma S."/>
        </authorList>
    </citation>
    <scope>NUCLEOTIDE SEQUENCE [LARGE SCALE GENOMIC DNA]</scope>
    <source>
        <strain evidence="6 7">B11</strain>
    </source>
</reference>
<evidence type="ECO:0000256" key="3">
    <source>
        <dbReference type="ARBA" id="ARBA00022884"/>
    </source>
</evidence>
<evidence type="ECO:0000313" key="6">
    <source>
        <dbReference type="EMBL" id="WZL75510.1"/>
    </source>
</evidence>
<evidence type="ECO:0000256" key="2">
    <source>
        <dbReference type="ARBA" id="ARBA00016109"/>
    </source>
</evidence>
<keyword evidence="3" id="KW-0694">RNA-binding</keyword>
<name>A0ABZ2Y920_9BACT</name>
<organism evidence="6 7">
    <name type="scientific">Thermatribacter velox</name>
    <dbReference type="NCBI Taxonomy" id="3039681"/>
    <lineage>
        <taxon>Bacteria</taxon>
        <taxon>Pseudomonadati</taxon>
        <taxon>Atribacterota</taxon>
        <taxon>Atribacteria</taxon>
        <taxon>Atribacterales</taxon>
        <taxon>Thermatribacteraceae</taxon>
        <taxon>Thermatribacter</taxon>
    </lineage>
</organism>
<feature type="domain" description="Csm4 C-terminal" evidence="5">
    <location>
        <begin position="249"/>
        <end position="331"/>
    </location>
</feature>
<dbReference type="InterPro" id="IPR040932">
    <property type="entry name" value="Csm4_C"/>
</dbReference>
<gene>
    <name evidence="6" type="primary">csm4</name>
    <name evidence="6" type="ORF">QBE54_07900</name>
</gene>
<keyword evidence="4" id="KW-0051">Antiviral defense</keyword>
<dbReference type="InterPro" id="IPR005510">
    <property type="entry name" value="Csm4"/>
</dbReference>
<accession>A0ABZ2Y920</accession>
<evidence type="ECO:0000256" key="4">
    <source>
        <dbReference type="ARBA" id="ARBA00023118"/>
    </source>
</evidence>